<sequence>LAVLVHVNDFIYWLSQGIVWESISLSQVPHFRLGGSIHLITNNQVAFTAEAHIGRSTMHCTDIAKSFEYPVIHVNGDHPEVKFVFVCIIHLLHLTSLIGFSIRMSSKPRG</sequence>
<dbReference type="GO" id="GO:0030976">
    <property type="term" value="F:thiamine pyrophosphate binding"/>
    <property type="evidence" value="ECO:0007669"/>
    <property type="project" value="InterPro"/>
</dbReference>
<dbReference type="Gene3D" id="3.40.50.970">
    <property type="match status" value="1"/>
</dbReference>
<dbReference type="GO" id="GO:0016624">
    <property type="term" value="F:oxidoreductase activity, acting on the aldehyde or oxo group of donors, disulfide as acceptor"/>
    <property type="evidence" value="ECO:0007669"/>
    <property type="project" value="InterPro"/>
</dbReference>
<organism evidence="7">
    <name type="scientific">Haemonchus placei</name>
    <name type="common">Barber's pole worm</name>
    <dbReference type="NCBI Taxonomy" id="6290"/>
    <lineage>
        <taxon>Eukaryota</taxon>
        <taxon>Metazoa</taxon>
        <taxon>Ecdysozoa</taxon>
        <taxon>Nematoda</taxon>
        <taxon>Chromadorea</taxon>
        <taxon>Rhabditida</taxon>
        <taxon>Rhabditina</taxon>
        <taxon>Rhabditomorpha</taxon>
        <taxon>Strongyloidea</taxon>
        <taxon>Trichostrongylidae</taxon>
        <taxon>Haemonchus</taxon>
    </lineage>
</organism>
<feature type="domain" description="Dehydrogenase E1 component" evidence="6">
    <location>
        <begin position="15"/>
        <end position="79"/>
    </location>
</feature>
<comment type="similarity">
    <text evidence="2">Belongs to the alpha-ketoglutarate dehydrogenase family.</text>
</comment>
<evidence type="ECO:0000313" key="7">
    <source>
        <dbReference type="WBParaSite" id="HPLM_0000144601-mRNA-1"/>
    </source>
</evidence>
<dbReference type="PANTHER" id="PTHR23152:SF4">
    <property type="entry name" value="2-OXOADIPATE DEHYDROGENASE COMPLEX COMPONENT E1"/>
    <property type="match status" value="1"/>
</dbReference>
<reference evidence="7" key="1">
    <citation type="submission" date="2017-02" db="UniProtKB">
        <authorList>
            <consortium name="WormBaseParasite"/>
        </authorList>
    </citation>
    <scope>IDENTIFICATION</scope>
</reference>
<evidence type="ECO:0000259" key="6">
    <source>
        <dbReference type="Pfam" id="PF00676"/>
    </source>
</evidence>
<evidence type="ECO:0000256" key="1">
    <source>
        <dbReference type="ARBA" id="ARBA00001964"/>
    </source>
</evidence>
<dbReference type="Pfam" id="PF00676">
    <property type="entry name" value="E1_dh"/>
    <property type="match status" value="1"/>
</dbReference>
<dbReference type="InterPro" id="IPR029061">
    <property type="entry name" value="THDP-binding"/>
</dbReference>
<dbReference type="InterPro" id="IPR011603">
    <property type="entry name" value="2oxoglutarate_DH_E1"/>
</dbReference>
<dbReference type="PANTHER" id="PTHR23152">
    <property type="entry name" value="2-OXOGLUTARATE DEHYDROGENASE"/>
    <property type="match status" value="1"/>
</dbReference>
<protein>
    <submittedName>
        <fullName evidence="7">E1_dh domain-containing protein</fullName>
    </submittedName>
</protein>
<dbReference type="WBParaSite" id="HPLM_0000144601-mRNA-1">
    <property type="protein sequence ID" value="HPLM_0000144601-mRNA-1"/>
    <property type="gene ID" value="HPLM_0000144601"/>
</dbReference>
<accession>A0A0N4VVX6</accession>
<evidence type="ECO:0000256" key="2">
    <source>
        <dbReference type="ARBA" id="ARBA00006936"/>
    </source>
</evidence>
<proteinExistence type="inferred from homology"/>
<dbReference type="SUPFAM" id="SSF52518">
    <property type="entry name" value="Thiamin diphosphate-binding fold (THDP-binding)"/>
    <property type="match status" value="1"/>
</dbReference>
<comment type="cofactor">
    <cofactor evidence="1">
        <name>thiamine diphosphate</name>
        <dbReference type="ChEBI" id="CHEBI:58937"/>
    </cofactor>
</comment>
<name>A0A0N4VVX6_HAEPC</name>
<dbReference type="AlphaFoldDB" id="A0A0N4VVX6"/>
<keyword evidence="5" id="KW-0786">Thiamine pyrophosphate</keyword>
<dbReference type="InterPro" id="IPR001017">
    <property type="entry name" value="DH_E1"/>
</dbReference>
<keyword evidence="3" id="KW-0809">Transit peptide</keyword>
<evidence type="ECO:0000256" key="3">
    <source>
        <dbReference type="ARBA" id="ARBA00022946"/>
    </source>
</evidence>
<evidence type="ECO:0000256" key="5">
    <source>
        <dbReference type="ARBA" id="ARBA00023052"/>
    </source>
</evidence>
<evidence type="ECO:0000256" key="4">
    <source>
        <dbReference type="ARBA" id="ARBA00023002"/>
    </source>
</evidence>
<keyword evidence="4" id="KW-0560">Oxidoreductase</keyword>